<dbReference type="InterPro" id="IPR018627">
    <property type="entry name" value="ELP6"/>
</dbReference>
<comment type="caution">
    <text evidence="3">The sequence shown here is derived from an EMBL/GenBank/DDBJ whole genome shotgun (WGS) entry which is preliminary data.</text>
</comment>
<dbReference type="InterPro" id="IPR027417">
    <property type="entry name" value="P-loop_NTPase"/>
</dbReference>
<protein>
    <submittedName>
        <fullName evidence="3">Elongator complex protein 6</fullName>
    </submittedName>
</protein>
<comment type="similarity">
    <text evidence="2">Belongs to the ELP6 family.</text>
</comment>
<organism evidence="3 4">
    <name type="scientific">Hanseniaspora osmophila</name>
    <dbReference type="NCBI Taxonomy" id="56408"/>
    <lineage>
        <taxon>Eukaryota</taxon>
        <taxon>Fungi</taxon>
        <taxon>Dikarya</taxon>
        <taxon>Ascomycota</taxon>
        <taxon>Saccharomycotina</taxon>
        <taxon>Saccharomycetes</taxon>
        <taxon>Saccharomycodales</taxon>
        <taxon>Saccharomycodaceae</taxon>
        <taxon>Hanseniaspora</taxon>
    </lineage>
</organism>
<evidence type="ECO:0000256" key="1">
    <source>
        <dbReference type="ARBA" id="ARBA00005043"/>
    </source>
</evidence>
<dbReference type="STRING" id="56408.A0A1E5RHI9"/>
<dbReference type="GO" id="GO:0033588">
    <property type="term" value="C:elongator holoenzyme complex"/>
    <property type="evidence" value="ECO:0007669"/>
    <property type="project" value="InterPro"/>
</dbReference>
<evidence type="ECO:0000313" key="3">
    <source>
        <dbReference type="EMBL" id="OEJ86378.1"/>
    </source>
</evidence>
<dbReference type="Proteomes" id="UP000095728">
    <property type="component" value="Unassembled WGS sequence"/>
</dbReference>
<gene>
    <name evidence="3" type="ORF">AWRI3579_g1017</name>
</gene>
<dbReference type="FunCoup" id="A0A1E5RHI9">
    <property type="interactions" value="306"/>
</dbReference>
<reference evidence="4" key="1">
    <citation type="journal article" date="2016" name="Genome Announc.">
        <title>Genome sequences of three species of Hanseniaspora isolated from spontaneous wine fermentations.</title>
        <authorList>
            <person name="Sternes P.R."/>
            <person name="Lee D."/>
            <person name="Kutyna D.R."/>
            <person name="Borneman A.R."/>
        </authorList>
    </citation>
    <scope>NUCLEOTIDE SEQUENCE [LARGE SCALE GENOMIC DNA]</scope>
    <source>
        <strain evidence="4">AWRI3579</strain>
    </source>
</reference>
<dbReference type="EMBL" id="LPNM01000006">
    <property type="protein sequence ID" value="OEJ86378.1"/>
    <property type="molecule type" value="Genomic_DNA"/>
</dbReference>
<dbReference type="Gene3D" id="3.40.50.300">
    <property type="entry name" value="P-loop containing nucleotide triphosphate hydrolases"/>
    <property type="match status" value="1"/>
</dbReference>
<accession>A0A1E5RHI9</accession>
<comment type="pathway">
    <text evidence="1">tRNA modification; 5-methoxycarbonylmethyl-2-thiouridine-tRNA biosynthesis.</text>
</comment>
<sequence length="263" mass="29628">MVQKQDLIVFQDFSILPNNNLKNLVLLTYSLGTSPAWLIQALLEAVIFGEALSLNERSGERAGFSNDINSNDTGITLASFVHNQDYMEKHIFNKLKVQKTKSEKELKMVDLTTSLQIEKLSLIVEKIIENSNNTKTLILEQPEILLATMSSLDANALNQQLVDPLFEAFDTVVVVSNLDFYSPFPRSSKDLQFNKFVQNVFYKSLVNLNIKPLSTGRANDVTGTLSIVKGGDSGVNTNDKSQNVVENEYLFFTQRETTKLFYR</sequence>
<name>A0A1E5RHI9_9ASCO</name>
<dbReference type="InParanoid" id="A0A1E5RHI9"/>
<dbReference type="PANTHER" id="PTHR16184:SF6">
    <property type="entry name" value="ELONGATOR COMPLEX PROTEIN 6"/>
    <property type="match status" value="1"/>
</dbReference>
<dbReference type="OrthoDB" id="9995306at2759"/>
<evidence type="ECO:0000256" key="2">
    <source>
        <dbReference type="ARBA" id="ARBA00008837"/>
    </source>
</evidence>
<dbReference type="PANTHER" id="PTHR16184">
    <property type="entry name" value="ELONGATOR COMPLEX PROTEIN 6"/>
    <property type="match status" value="1"/>
</dbReference>
<proteinExistence type="inferred from homology"/>
<dbReference type="AlphaFoldDB" id="A0A1E5RHI9"/>
<evidence type="ECO:0000313" key="4">
    <source>
        <dbReference type="Proteomes" id="UP000095728"/>
    </source>
</evidence>
<dbReference type="GO" id="GO:0002098">
    <property type="term" value="P:tRNA wobble uridine modification"/>
    <property type="evidence" value="ECO:0007669"/>
    <property type="project" value="InterPro"/>
</dbReference>
<dbReference type="CDD" id="cd19495">
    <property type="entry name" value="Elp6"/>
    <property type="match status" value="1"/>
</dbReference>
<keyword evidence="4" id="KW-1185">Reference proteome</keyword>